<protein>
    <submittedName>
        <fullName evidence="2">Uncharacterized protein</fullName>
    </submittedName>
</protein>
<evidence type="ECO:0000256" key="1">
    <source>
        <dbReference type="SAM" id="MobiDB-lite"/>
    </source>
</evidence>
<reference evidence="2" key="1">
    <citation type="journal article" date="2012" name="Nat. Biotechnol.">
        <title>Draft genome sequence of pigeonpea (Cajanus cajan), an orphan legume crop of resource-poor farmers.</title>
        <authorList>
            <person name="Varshney R.K."/>
            <person name="Chen W."/>
            <person name="Li Y."/>
            <person name="Bharti A.K."/>
            <person name="Saxena R.K."/>
            <person name="Schlueter J.A."/>
            <person name="Donoghue M.T."/>
            <person name="Azam S."/>
            <person name="Fan G."/>
            <person name="Whaley A.M."/>
            <person name="Farmer A.D."/>
            <person name="Sheridan J."/>
            <person name="Iwata A."/>
            <person name="Tuteja R."/>
            <person name="Penmetsa R.V."/>
            <person name="Wu W."/>
            <person name="Upadhyaya H.D."/>
            <person name="Yang S.P."/>
            <person name="Shah T."/>
            <person name="Saxena K.B."/>
            <person name="Michael T."/>
            <person name="McCombie W.R."/>
            <person name="Yang B."/>
            <person name="Zhang G."/>
            <person name="Yang H."/>
            <person name="Wang J."/>
            <person name="Spillane C."/>
            <person name="Cook D.R."/>
            <person name="May G.D."/>
            <person name="Xu X."/>
            <person name="Jackson S.A."/>
        </authorList>
    </citation>
    <scope>NUCLEOTIDE SEQUENCE [LARGE SCALE GENOMIC DNA]</scope>
</reference>
<name>A0A151RF81_CAJCA</name>
<evidence type="ECO:0000313" key="3">
    <source>
        <dbReference type="Proteomes" id="UP000075243"/>
    </source>
</evidence>
<dbReference type="OrthoDB" id="10415818at2759"/>
<evidence type="ECO:0000313" key="2">
    <source>
        <dbReference type="EMBL" id="KYP41045.1"/>
    </source>
</evidence>
<dbReference type="OMA" id="HPLAFRC"/>
<sequence>MEDSYPEVKTCICSPSIHPLAFRCSNHRSLSPKGERKPPLTPNHSSSNVSAGNVVLLKTAIRNSMLKKGGTKAEFAESMVIREKPLSQRLNRRKAFKIRPSPLSLVSNAHHL</sequence>
<feature type="region of interest" description="Disordered" evidence="1">
    <location>
        <begin position="26"/>
        <end position="49"/>
    </location>
</feature>
<gene>
    <name evidence="2" type="ORF">KK1_037568</name>
</gene>
<dbReference type="EMBL" id="KQ483797">
    <property type="protein sequence ID" value="KYP41045.1"/>
    <property type="molecule type" value="Genomic_DNA"/>
</dbReference>
<accession>A0A151RF81</accession>
<dbReference type="Proteomes" id="UP000075243">
    <property type="component" value="Unassembled WGS sequence"/>
</dbReference>
<dbReference type="Gramene" id="C.cajan_32898.t">
    <property type="protein sequence ID" value="C.cajan_32898.t.cds1"/>
    <property type="gene ID" value="C.cajan_32898"/>
</dbReference>
<proteinExistence type="predicted"/>
<dbReference type="AlphaFoldDB" id="A0A151RF81"/>
<keyword evidence="3" id="KW-1185">Reference proteome</keyword>
<organism evidence="2 3">
    <name type="scientific">Cajanus cajan</name>
    <name type="common">Pigeon pea</name>
    <name type="synonym">Cajanus indicus</name>
    <dbReference type="NCBI Taxonomy" id="3821"/>
    <lineage>
        <taxon>Eukaryota</taxon>
        <taxon>Viridiplantae</taxon>
        <taxon>Streptophyta</taxon>
        <taxon>Embryophyta</taxon>
        <taxon>Tracheophyta</taxon>
        <taxon>Spermatophyta</taxon>
        <taxon>Magnoliopsida</taxon>
        <taxon>eudicotyledons</taxon>
        <taxon>Gunneridae</taxon>
        <taxon>Pentapetalae</taxon>
        <taxon>rosids</taxon>
        <taxon>fabids</taxon>
        <taxon>Fabales</taxon>
        <taxon>Fabaceae</taxon>
        <taxon>Papilionoideae</taxon>
        <taxon>50 kb inversion clade</taxon>
        <taxon>NPAAA clade</taxon>
        <taxon>indigoferoid/millettioid clade</taxon>
        <taxon>Phaseoleae</taxon>
        <taxon>Cajanus</taxon>
    </lineage>
</organism>